<gene>
    <name evidence="1" type="ORF">OsI_01997</name>
</gene>
<dbReference type="Proteomes" id="UP000007015">
    <property type="component" value="Chromosome 1"/>
</dbReference>
<keyword evidence="2" id="KW-1185">Reference proteome</keyword>
<evidence type="ECO:0000313" key="1">
    <source>
        <dbReference type="EMBL" id="EAY74113.1"/>
    </source>
</evidence>
<dbReference type="AlphaFoldDB" id="A2WQ67"/>
<accession>A2WQ67</accession>
<dbReference type="EMBL" id="CM000126">
    <property type="protein sequence ID" value="EAY74113.1"/>
    <property type="molecule type" value="Genomic_DNA"/>
</dbReference>
<proteinExistence type="predicted"/>
<organism evidence="1 2">
    <name type="scientific">Oryza sativa subsp. indica</name>
    <name type="common">Rice</name>
    <dbReference type="NCBI Taxonomy" id="39946"/>
    <lineage>
        <taxon>Eukaryota</taxon>
        <taxon>Viridiplantae</taxon>
        <taxon>Streptophyta</taxon>
        <taxon>Embryophyta</taxon>
        <taxon>Tracheophyta</taxon>
        <taxon>Spermatophyta</taxon>
        <taxon>Magnoliopsida</taxon>
        <taxon>Liliopsida</taxon>
        <taxon>Poales</taxon>
        <taxon>Poaceae</taxon>
        <taxon>BOP clade</taxon>
        <taxon>Oryzoideae</taxon>
        <taxon>Oryzeae</taxon>
        <taxon>Oryzinae</taxon>
        <taxon>Oryza</taxon>
        <taxon>Oryza sativa</taxon>
    </lineage>
</organism>
<sequence>MSDGRSERVTTAADNPEMLEEAKMADEDVPFEVALAAGDTTTVFDTLVSPDE</sequence>
<dbReference type="Gramene" id="BGIOSGA001612-TA">
    <property type="protein sequence ID" value="BGIOSGA001612-PA"/>
    <property type="gene ID" value="BGIOSGA001612"/>
</dbReference>
<reference evidence="1 2" key="1">
    <citation type="journal article" date="2005" name="PLoS Biol.">
        <title>The genomes of Oryza sativa: a history of duplications.</title>
        <authorList>
            <person name="Yu J."/>
            <person name="Wang J."/>
            <person name="Lin W."/>
            <person name="Li S."/>
            <person name="Li H."/>
            <person name="Zhou J."/>
            <person name="Ni P."/>
            <person name="Dong W."/>
            <person name="Hu S."/>
            <person name="Zeng C."/>
            <person name="Zhang J."/>
            <person name="Zhang Y."/>
            <person name="Li R."/>
            <person name="Xu Z."/>
            <person name="Li S."/>
            <person name="Li X."/>
            <person name="Zheng H."/>
            <person name="Cong L."/>
            <person name="Lin L."/>
            <person name="Yin J."/>
            <person name="Geng J."/>
            <person name="Li G."/>
            <person name="Shi J."/>
            <person name="Liu J."/>
            <person name="Lv H."/>
            <person name="Li J."/>
            <person name="Wang J."/>
            <person name="Deng Y."/>
            <person name="Ran L."/>
            <person name="Shi X."/>
            <person name="Wang X."/>
            <person name="Wu Q."/>
            <person name="Li C."/>
            <person name="Ren X."/>
            <person name="Wang J."/>
            <person name="Wang X."/>
            <person name="Li D."/>
            <person name="Liu D."/>
            <person name="Zhang X."/>
            <person name="Ji Z."/>
            <person name="Zhao W."/>
            <person name="Sun Y."/>
            <person name="Zhang Z."/>
            <person name="Bao J."/>
            <person name="Han Y."/>
            <person name="Dong L."/>
            <person name="Ji J."/>
            <person name="Chen P."/>
            <person name="Wu S."/>
            <person name="Liu J."/>
            <person name="Xiao Y."/>
            <person name="Bu D."/>
            <person name="Tan J."/>
            <person name="Yang L."/>
            <person name="Ye C."/>
            <person name="Zhang J."/>
            <person name="Xu J."/>
            <person name="Zhou Y."/>
            <person name="Yu Y."/>
            <person name="Zhang B."/>
            <person name="Zhuang S."/>
            <person name="Wei H."/>
            <person name="Liu B."/>
            <person name="Lei M."/>
            <person name="Yu H."/>
            <person name="Li Y."/>
            <person name="Xu H."/>
            <person name="Wei S."/>
            <person name="He X."/>
            <person name="Fang L."/>
            <person name="Zhang Z."/>
            <person name="Zhang Y."/>
            <person name="Huang X."/>
            <person name="Su Z."/>
            <person name="Tong W."/>
            <person name="Li J."/>
            <person name="Tong Z."/>
            <person name="Li S."/>
            <person name="Ye J."/>
            <person name="Wang L."/>
            <person name="Fang L."/>
            <person name="Lei T."/>
            <person name="Chen C."/>
            <person name="Chen H."/>
            <person name="Xu Z."/>
            <person name="Li H."/>
            <person name="Huang H."/>
            <person name="Zhang F."/>
            <person name="Xu H."/>
            <person name="Li N."/>
            <person name="Zhao C."/>
            <person name="Li S."/>
            <person name="Dong L."/>
            <person name="Huang Y."/>
            <person name="Li L."/>
            <person name="Xi Y."/>
            <person name="Qi Q."/>
            <person name="Li W."/>
            <person name="Zhang B."/>
            <person name="Hu W."/>
            <person name="Zhang Y."/>
            <person name="Tian X."/>
            <person name="Jiao Y."/>
            <person name="Liang X."/>
            <person name="Jin J."/>
            <person name="Gao L."/>
            <person name="Zheng W."/>
            <person name="Hao B."/>
            <person name="Liu S."/>
            <person name="Wang W."/>
            <person name="Yuan L."/>
            <person name="Cao M."/>
            <person name="McDermott J."/>
            <person name="Samudrala R."/>
            <person name="Wang J."/>
            <person name="Wong G.K."/>
            <person name="Yang H."/>
        </authorList>
    </citation>
    <scope>NUCLEOTIDE SEQUENCE [LARGE SCALE GENOMIC DNA]</scope>
    <source>
        <strain evidence="2">cv. 93-11</strain>
    </source>
</reference>
<dbReference type="STRING" id="39946.A2WQ67"/>
<name>A2WQ67_ORYSI</name>
<evidence type="ECO:0000313" key="2">
    <source>
        <dbReference type="Proteomes" id="UP000007015"/>
    </source>
</evidence>
<dbReference type="HOGENOM" id="CLU_3090622_0_0_1"/>
<protein>
    <submittedName>
        <fullName evidence="1">Uncharacterized protein</fullName>
    </submittedName>
</protein>